<dbReference type="FunFam" id="3.30.160.60:FF:000110">
    <property type="entry name" value="Zinc finger protein-like"/>
    <property type="match status" value="1"/>
</dbReference>
<evidence type="ECO:0000313" key="12">
    <source>
        <dbReference type="EMBL" id="KAK7097707.1"/>
    </source>
</evidence>
<feature type="domain" description="C2H2-type" evidence="11">
    <location>
        <begin position="663"/>
        <end position="690"/>
    </location>
</feature>
<sequence>MAVAIDPFSYATAELSEEYISVFPNPDIVPKYLETVSDKTGVQLLTGYDSICIKGSWVAIKRVHVFLAKFLASYQIAQSDENQKLAEQEECEETEEFDDADILSPAQNVDTKFHDSIGEQSDWVKWTAKVLPQIHRIRSKRASVYSEPKSQTKKVPEPFVVYASFQPATDPAAKKPPTLDAIGKVLKKVYDKDKVDVVAVANDVANDIDIVSRSASNEVCDKRVQKHTEETPAESNALCASSASGQRQDKNVAQCSISEKDPAEEEHSAASSSDNIGSHVIATNPNVVAVEQPIPHTHSATKEPLPENTHVGEDVTPTVDVDSCAVSQSVKTDAKLQNNGKETETLQSSSKRTKGLSDSQDPEKVLDLAEQVIISGTEAKPERKTKRKGRPKKNEKYKKKKEDVQLEIPTSKSLTRAERANKRRNARAVAKVKIPEPILKKRGDGPVHLNAENTNEKKEDKHYVCNLCSYSANKLSHLREHKRRVHITKEFKCEKCEKVFGFGKDLKRHLLTHEKAENCCDICGKMYKGTRTLAEHKRTHETDYKKPEFPCDFCQKTFSTKYVLAYHVKSEHLGMKKTYLCPTCGKSFSQKNSYLQHANVHMGIKPYQCDICGRSFSYEKSLKEHRYMHEDNKQFECPQCHKKFRQSSGVAIHMKIHKERKDYVCSACGKGFSQKQALVRHERIHVGEKPFSCSLCQRKFTDSSILRRHMILIHKKDPKKWREDTENNVQRRTDFFINVLGEEGEEKKTNDDHSDMSDSEGVLAAVNADGDVGANDPADGETNQAANDSISFIPVGIGTGLTHHSAAMHHASISHDDKMSHITSVTDSISTLAMHNSHGDAVHKVDSSEADSDFAIAMSRHATPVNTPSPHHTQAELQAQASALLDSYAYADPNRLPSAVFYSGDVQQSLPLSHYASVLAQSGLGYHHSMVLMPDTVNFHPEHMSVTTASDVQQPADYENLVSQSHPTMQQHHLHSESDTQQ</sequence>
<keyword evidence="8" id="KW-0539">Nucleus</keyword>
<proteinExistence type="predicted"/>
<dbReference type="Pfam" id="PF00096">
    <property type="entry name" value="zf-C2H2"/>
    <property type="match status" value="4"/>
</dbReference>
<feature type="domain" description="C2H2-type" evidence="11">
    <location>
        <begin position="518"/>
        <end position="545"/>
    </location>
</feature>
<feature type="compositionally biased region" description="Polar residues" evidence="10">
    <location>
        <begin position="238"/>
        <end position="257"/>
    </location>
</feature>
<evidence type="ECO:0000256" key="10">
    <source>
        <dbReference type="SAM" id="MobiDB-lite"/>
    </source>
</evidence>
<feature type="region of interest" description="Disordered" evidence="10">
    <location>
        <begin position="223"/>
        <end position="279"/>
    </location>
</feature>
<feature type="region of interest" description="Disordered" evidence="10">
    <location>
        <begin position="376"/>
        <end position="409"/>
    </location>
</feature>
<dbReference type="FunFam" id="3.30.160.60:FF:000100">
    <property type="entry name" value="Zinc finger 45-like"/>
    <property type="match status" value="1"/>
</dbReference>
<keyword evidence="6" id="KW-0805">Transcription regulation</keyword>
<dbReference type="FunFam" id="3.30.160.60:FF:000478">
    <property type="entry name" value="Zinc finger protein 133"/>
    <property type="match status" value="1"/>
</dbReference>
<accession>A0AAN9B2L5</accession>
<feature type="domain" description="C2H2-type" evidence="11">
    <location>
        <begin position="463"/>
        <end position="491"/>
    </location>
</feature>
<evidence type="ECO:0000256" key="5">
    <source>
        <dbReference type="ARBA" id="ARBA00022833"/>
    </source>
</evidence>
<feature type="domain" description="C2H2-type" evidence="11">
    <location>
        <begin position="607"/>
        <end position="634"/>
    </location>
</feature>
<dbReference type="InterPro" id="IPR036236">
    <property type="entry name" value="Znf_C2H2_sf"/>
</dbReference>
<keyword evidence="13" id="KW-1185">Reference proteome</keyword>
<evidence type="ECO:0000313" key="13">
    <source>
        <dbReference type="Proteomes" id="UP001374579"/>
    </source>
</evidence>
<dbReference type="AlphaFoldDB" id="A0AAN9B2L5"/>
<evidence type="ECO:0000256" key="2">
    <source>
        <dbReference type="ARBA" id="ARBA00022723"/>
    </source>
</evidence>
<dbReference type="Proteomes" id="UP001374579">
    <property type="component" value="Unassembled WGS sequence"/>
</dbReference>
<evidence type="ECO:0000256" key="3">
    <source>
        <dbReference type="ARBA" id="ARBA00022737"/>
    </source>
</evidence>
<evidence type="ECO:0000256" key="7">
    <source>
        <dbReference type="ARBA" id="ARBA00023163"/>
    </source>
</evidence>
<evidence type="ECO:0000256" key="8">
    <source>
        <dbReference type="ARBA" id="ARBA00023242"/>
    </source>
</evidence>
<feature type="region of interest" description="Disordered" evidence="10">
    <location>
        <begin position="329"/>
        <end position="364"/>
    </location>
</feature>
<comment type="subcellular location">
    <subcellularLocation>
        <location evidence="1">Nucleus</location>
    </subcellularLocation>
</comment>
<feature type="domain" description="C2H2-type" evidence="11">
    <location>
        <begin position="691"/>
        <end position="719"/>
    </location>
</feature>
<keyword evidence="2" id="KW-0479">Metal-binding</keyword>
<dbReference type="PROSITE" id="PS00028">
    <property type="entry name" value="ZINC_FINGER_C2H2_1"/>
    <property type="match status" value="8"/>
</dbReference>
<evidence type="ECO:0000256" key="6">
    <source>
        <dbReference type="ARBA" id="ARBA00023015"/>
    </source>
</evidence>
<feature type="domain" description="C2H2-type" evidence="11">
    <location>
        <begin position="579"/>
        <end position="606"/>
    </location>
</feature>
<keyword evidence="5" id="KW-0862">Zinc</keyword>
<dbReference type="GO" id="GO:0005654">
    <property type="term" value="C:nucleoplasm"/>
    <property type="evidence" value="ECO:0007669"/>
    <property type="project" value="TreeGrafter"/>
</dbReference>
<feature type="compositionally biased region" description="Basic and acidic residues" evidence="10">
    <location>
        <begin position="258"/>
        <end position="268"/>
    </location>
</feature>
<dbReference type="FunFam" id="3.30.160.60:FF:000502">
    <property type="entry name" value="Zinc finger protein 710"/>
    <property type="match status" value="1"/>
</dbReference>
<dbReference type="Gene3D" id="3.30.160.60">
    <property type="entry name" value="Classic Zinc Finger"/>
    <property type="match status" value="7"/>
</dbReference>
<dbReference type="SUPFAM" id="SSF57667">
    <property type="entry name" value="beta-beta-alpha zinc fingers"/>
    <property type="match status" value="5"/>
</dbReference>
<evidence type="ECO:0000256" key="1">
    <source>
        <dbReference type="ARBA" id="ARBA00004123"/>
    </source>
</evidence>
<dbReference type="FunFam" id="3.30.160.60:FF:001289">
    <property type="entry name" value="Zinc finger protein 574"/>
    <property type="match status" value="1"/>
</dbReference>
<keyword evidence="3" id="KW-0677">Repeat</keyword>
<dbReference type="Pfam" id="PF13912">
    <property type="entry name" value="zf-C2H2_6"/>
    <property type="match status" value="1"/>
</dbReference>
<dbReference type="SMART" id="SM00355">
    <property type="entry name" value="ZnF_C2H2"/>
    <property type="match status" value="9"/>
</dbReference>
<evidence type="ECO:0000256" key="9">
    <source>
        <dbReference type="PROSITE-ProRule" id="PRU00042"/>
    </source>
</evidence>
<keyword evidence="4 9" id="KW-0863">Zinc-finger</keyword>
<feature type="domain" description="C2H2-type" evidence="11">
    <location>
        <begin position="549"/>
        <end position="577"/>
    </location>
</feature>
<dbReference type="EMBL" id="JBAMIC010000013">
    <property type="protein sequence ID" value="KAK7097707.1"/>
    <property type="molecule type" value="Genomic_DNA"/>
</dbReference>
<protein>
    <recommendedName>
        <fullName evidence="11">C2H2-type domain-containing protein</fullName>
    </recommendedName>
</protein>
<evidence type="ECO:0000256" key="4">
    <source>
        <dbReference type="ARBA" id="ARBA00022771"/>
    </source>
</evidence>
<comment type="caution">
    <text evidence="12">The sequence shown here is derived from an EMBL/GenBank/DDBJ whole genome shotgun (WGS) entry which is preliminary data.</text>
</comment>
<reference evidence="12 13" key="1">
    <citation type="submission" date="2024-02" db="EMBL/GenBank/DDBJ databases">
        <title>Chromosome-scale genome assembly of the rough periwinkle Littorina saxatilis.</title>
        <authorList>
            <person name="De Jode A."/>
            <person name="Faria R."/>
            <person name="Formenti G."/>
            <person name="Sims Y."/>
            <person name="Smith T.P."/>
            <person name="Tracey A."/>
            <person name="Wood J.M.D."/>
            <person name="Zagrodzka Z.B."/>
            <person name="Johannesson K."/>
            <person name="Butlin R.K."/>
            <person name="Leder E.H."/>
        </authorList>
    </citation>
    <scope>NUCLEOTIDE SEQUENCE [LARGE SCALE GENOMIC DNA]</scope>
    <source>
        <strain evidence="12">Snail1</strain>
        <tissue evidence="12">Muscle</tissue>
    </source>
</reference>
<dbReference type="GO" id="GO:0000978">
    <property type="term" value="F:RNA polymerase II cis-regulatory region sequence-specific DNA binding"/>
    <property type="evidence" value="ECO:0007669"/>
    <property type="project" value="TreeGrafter"/>
</dbReference>
<feature type="domain" description="C2H2-type" evidence="11">
    <location>
        <begin position="491"/>
        <end position="518"/>
    </location>
</feature>
<organism evidence="12 13">
    <name type="scientific">Littorina saxatilis</name>
    <dbReference type="NCBI Taxonomy" id="31220"/>
    <lineage>
        <taxon>Eukaryota</taxon>
        <taxon>Metazoa</taxon>
        <taxon>Spiralia</taxon>
        <taxon>Lophotrochozoa</taxon>
        <taxon>Mollusca</taxon>
        <taxon>Gastropoda</taxon>
        <taxon>Caenogastropoda</taxon>
        <taxon>Littorinimorpha</taxon>
        <taxon>Littorinoidea</taxon>
        <taxon>Littorinidae</taxon>
        <taxon>Littorina</taxon>
    </lineage>
</organism>
<keyword evidence="7" id="KW-0804">Transcription</keyword>
<dbReference type="InterPro" id="IPR008598">
    <property type="entry name" value="Di19_Zn-bd"/>
</dbReference>
<dbReference type="GO" id="GO:0001227">
    <property type="term" value="F:DNA-binding transcription repressor activity, RNA polymerase II-specific"/>
    <property type="evidence" value="ECO:0007669"/>
    <property type="project" value="TreeGrafter"/>
</dbReference>
<gene>
    <name evidence="12" type="ORF">V1264_004644</name>
</gene>
<name>A0AAN9B2L5_9CAEN</name>
<dbReference type="GO" id="GO:0008270">
    <property type="term" value="F:zinc ion binding"/>
    <property type="evidence" value="ECO:0007669"/>
    <property type="project" value="UniProtKB-KW"/>
</dbReference>
<evidence type="ECO:0000259" key="11">
    <source>
        <dbReference type="PROSITE" id="PS50157"/>
    </source>
</evidence>
<dbReference type="InterPro" id="IPR013087">
    <property type="entry name" value="Znf_C2H2_type"/>
</dbReference>
<dbReference type="PROSITE" id="PS50157">
    <property type="entry name" value="ZINC_FINGER_C2H2_2"/>
    <property type="match status" value="9"/>
</dbReference>
<feature type="compositionally biased region" description="Basic residues" evidence="10">
    <location>
        <begin position="383"/>
        <end position="399"/>
    </location>
</feature>
<dbReference type="PANTHER" id="PTHR24399">
    <property type="entry name" value="ZINC FINGER AND BTB DOMAIN-CONTAINING"/>
    <property type="match status" value="1"/>
</dbReference>
<dbReference type="PANTHER" id="PTHR24399:SF70">
    <property type="entry name" value="C2H2-TYPE DOMAIN-CONTAINING PROTEIN"/>
    <property type="match status" value="1"/>
</dbReference>
<dbReference type="Pfam" id="PF05605">
    <property type="entry name" value="zf-Di19"/>
    <property type="match status" value="1"/>
</dbReference>
<feature type="domain" description="C2H2-type" evidence="11">
    <location>
        <begin position="635"/>
        <end position="662"/>
    </location>
</feature>
<feature type="compositionally biased region" description="Polar residues" evidence="10">
    <location>
        <begin position="329"/>
        <end position="350"/>
    </location>
</feature>